<dbReference type="GO" id="GO:0005737">
    <property type="term" value="C:cytoplasm"/>
    <property type="evidence" value="ECO:0007669"/>
    <property type="project" value="TreeGrafter"/>
</dbReference>
<organism evidence="8 9">
    <name type="scientific">Microthyrium microscopicum</name>
    <dbReference type="NCBI Taxonomy" id="703497"/>
    <lineage>
        <taxon>Eukaryota</taxon>
        <taxon>Fungi</taxon>
        <taxon>Dikarya</taxon>
        <taxon>Ascomycota</taxon>
        <taxon>Pezizomycotina</taxon>
        <taxon>Dothideomycetes</taxon>
        <taxon>Dothideomycetes incertae sedis</taxon>
        <taxon>Microthyriales</taxon>
        <taxon>Microthyriaceae</taxon>
        <taxon>Microthyrium</taxon>
    </lineage>
</organism>
<evidence type="ECO:0000256" key="6">
    <source>
        <dbReference type="RuleBase" id="RU361277"/>
    </source>
</evidence>
<protein>
    <submittedName>
        <fullName evidence="8">GroES-like protein</fullName>
    </submittedName>
</protein>
<dbReference type="GO" id="GO:0000721">
    <property type="term" value="F:(R,R)-butanediol dehydrogenase activity"/>
    <property type="evidence" value="ECO:0007669"/>
    <property type="project" value="TreeGrafter"/>
</dbReference>
<dbReference type="Proteomes" id="UP000799302">
    <property type="component" value="Unassembled WGS sequence"/>
</dbReference>
<dbReference type="OrthoDB" id="5363962at2759"/>
<dbReference type="CDD" id="cd08233">
    <property type="entry name" value="butanediol_DH_like"/>
    <property type="match status" value="1"/>
</dbReference>
<proteinExistence type="inferred from homology"/>
<dbReference type="Pfam" id="PF08240">
    <property type="entry name" value="ADH_N"/>
    <property type="match status" value="1"/>
</dbReference>
<name>A0A6A6U7B7_9PEZI</name>
<dbReference type="GO" id="GO:0008270">
    <property type="term" value="F:zinc ion binding"/>
    <property type="evidence" value="ECO:0007669"/>
    <property type="project" value="InterPro"/>
</dbReference>
<dbReference type="SMART" id="SM00829">
    <property type="entry name" value="PKS_ER"/>
    <property type="match status" value="1"/>
</dbReference>
<dbReference type="InterPro" id="IPR013154">
    <property type="entry name" value="ADH-like_N"/>
</dbReference>
<dbReference type="SUPFAM" id="SSF51735">
    <property type="entry name" value="NAD(P)-binding Rossmann-fold domains"/>
    <property type="match status" value="1"/>
</dbReference>
<evidence type="ECO:0000256" key="2">
    <source>
        <dbReference type="ARBA" id="ARBA00008072"/>
    </source>
</evidence>
<dbReference type="Gene3D" id="3.90.180.10">
    <property type="entry name" value="Medium-chain alcohol dehydrogenases, catalytic domain"/>
    <property type="match status" value="1"/>
</dbReference>
<dbReference type="GO" id="GO:0034079">
    <property type="term" value="P:butanediol biosynthetic process"/>
    <property type="evidence" value="ECO:0007669"/>
    <property type="project" value="TreeGrafter"/>
</dbReference>
<evidence type="ECO:0000313" key="9">
    <source>
        <dbReference type="Proteomes" id="UP000799302"/>
    </source>
</evidence>
<evidence type="ECO:0000256" key="5">
    <source>
        <dbReference type="ARBA" id="ARBA00023002"/>
    </source>
</evidence>
<dbReference type="EMBL" id="MU004236">
    <property type="protein sequence ID" value="KAF2668165.1"/>
    <property type="molecule type" value="Genomic_DNA"/>
</dbReference>
<evidence type="ECO:0000256" key="1">
    <source>
        <dbReference type="ARBA" id="ARBA00001947"/>
    </source>
</evidence>
<keyword evidence="3 6" id="KW-0479">Metal-binding</keyword>
<evidence type="ECO:0000259" key="7">
    <source>
        <dbReference type="SMART" id="SM00829"/>
    </source>
</evidence>
<evidence type="ECO:0000256" key="3">
    <source>
        <dbReference type="ARBA" id="ARBA00022723"/>
    </source>
</evidence>
<dbReference type="PANTHER" id="PTHR43161:SF23">
    <property type="entry name" value="(R,R)-BUTANEDIOL DEHYDROGENASE-RELATED"/>
    <property type="match status" value="1"/>
</dbReference>
<dbReference type="InterPro" id="IPR020843">
    <property type="entry name" value="ER"/>
</dbReference>
<dbReference type="Pfam" id="PF00107">
    <property type="entry name" value="ADH_zinc_N"/>
    <property type="match status" value="1"/>
</dbReference>
<dbReference type="SUPFAM" id="SSF50129">
    <property type="entry name" value="GroES-like"/>
    <property type="match status" value="1"/>
</dbReference>
<dbReference type="InterPro" id="IPR002328">
    <property type="entry name" value="ADH_Zn_CS"/>
</dbReference>
<accession>A0A6A6U7B7</accession>
<dbReference type="PROSITE" id="PS00059">
    <property type="entry name" value="ADH_ZINC"/>
    <property type="match status" value="1"/>
</dbReference>
<keyword evidence="9" id="KW-1185">Reference proteome</keyword>
<dbReference type="InterPro" id="IPR013149">
    <property type="entry name" value="ADH-like_C"/>
</dbReference>
<feature type="domain" description="Enoyl reductase (ER)" evidence="7">
    <location>
        <begin position="8"/>
        <end position="350"/>
    </location>
</feature>
<sequence length="355" mass="37827">MKALRFHGNKDLRLDDIPIPEVKKGYVKVKPAWAGICGTDLHEYLIGPMLIPTTAHKITGEKVPVGIGHEMSGLVEEVGDGVEHYKVGDRVVLEPIIYDGTCGACQAGSFNSCYSNGFIGISGFGGAFSEHIVVEENYLNHLPDNVSMRTGALVEPLAVAMRAIANGNVQASDTVLILGGGPIGLAITLCLRSIGVKNIILSEMAAKRKTLALEMGASHVLDPSKDDVVARTLELCEGAGGVDVAFECAGVQPAVDVAFRTVRARGTIVGVSVWEGPASLDINKLVFRERRYVGTAAPEHKDFEAVLKALKEERLKPDGLVTKTVGIHEIEQEGYKSLIEDKANHAKVLVEVGGG</sequence>
<dbReference type="PANTHER" id="PTHR43161">
    <property type="entry name" value="SORBITOL DEHYDROGENASE"/>
    <property type="match status" value="1"/>
</dbReference>
<keyword evidence="5" id="KW-0560">Oxidoreductase</keyword>
<dbReference type="InterPro" id="IPR011032">
    <property type="entry name" value="GroES-like_sf"/>
</dbReference>
<reference evidence="8" key="1">
    <citation type="journal article" date="2020" name="Stud. Mycol.">
        <title>101 Dothideomycetes genomes: a test case for predicting lifestyles and emergence of pathogens.</title>
        <authorList>
            <person name="Haridas S."/>
            <person name="Albert R."/>
            <person name="Binder M."/>
            <person name="Bloem J."/>
            <person name="Labutti K."/>
            <person name="Salamov A."/>
            <person name="Andreopoulos B."/>
            <person name="Baker S."/>
            <person name="Barry K."/>
            <person name="Bills G."/>
            <person name="Bluhm B."/>
            <person name="Cannon C."/>
            <person name="Castanera R."/>
            <person name="Culley D."/>
            <person name="Daum C."/>
            <person name="Ezra D."/>
            <person name="Gonzalez J."/>
            <person name="Henrissat B."/>
            <person name="Kuo A."/>
            <person name="Liang C."/>
            <person name="Lipzen A."/>
            <person name="Lutzoni F."/>
            <person name="Magnuson J."/>
            <person name="Mondo S."/>
            <person name="Nolan M."/>
            <person name="Ohm R."/>
            <person name="Pangilinan J."/>
            <person name="Park H.-J."/>
            <person name="Ramirez L."/>
            <person name="Alfaro M."/>
            <person name="Sun H."/>
            <person name="Tritt A."/>
            <person name="Yoshinaga Y."/>
            <person name="Zwiers L.-H."/>
            <person name="Turgeon B."/>
            <person name="Goodwin S."/>
            <person name="Spatafora J."/>
            <person name="Crous P."/>
            <person name="Grigoriev I."/>
        </authorList>
    </citation>
    <scope>NUCLEOTIDE SEQUENCE</scope>
    <source>
        <strain evidence="8">CBS 115976</strain>
    </source>
</reference>
<gene>
    <name evidence="8" type="ORF">BT63DRAFT_373806</name>
</gene>
<comment type="cofactor">
    <cofactor evidence="1 6">
        <name>Zn(2+)</name>
        <dbReference type="ChEBI" id="CHEBI:29105"/>
    </cofactor>
</comment>
<dbReference type="AlphaFoldDB" id="A0A6A6U7B7"/>
<evidence type="ECO:0000256" key="4">
    <source>
        <dbReference type="ARBA" id="ARBA00022833"/>
    </source>
</evidence>
<dbReference type="InterPro" id="IPR036291">
    <property type="entry name" value="NAD(P)-bd_dom_sf"/>
</dbReference>
<evidence type="ECO:0000313" key="8">
    <source>
        <dbReference type="EMBL" id="KAF2668165.1"/>
    </source>
</evidence>
<keyword evidence="4 6" id="KW-0862">Zinc</keyword>
<dbReference type="Gene3D" id="3.40.50.720">
    <property type="entry name" value="NAD(P)-binding Rossmann-like Domain"/>
    <property type="match status" value="1"/>
</dbReference>
<comment type="similarity">
    <text evidence="2 6">Belongs to the zinc-containing alcohol dehydrogenase family.</text>
</comment>